<comment type="caution">
    <text evidence="9">The sequence shown here is derived from an EMBL/GenBank/DDBJ whole genome shotgun (WGS) entry which is preliminary data.</text>
</comment>
<dbReference type="PANTHER" id="PTHR43066:SF26">
    <property type="entry name" value="RHOMBOID PROTEASE GLPG"/>
    <property type="match status" value="1"/>
</dbReference>
<reference evidence="9 10" key="1">
    <citation type="submission" date="2020-08" db="EMBL/GenBank/DDBJ databases">
        <title>Genomic Encyclopedia of Type Strains, Phase IV (KMG-IV): sequencing the most valuable type-strain genomes for metagenomic binning, comparative biology and taxonomic classification.</title>
        <authorList>
            <person name="Goeker M."/>
        </authorList>
    </citation>
    <scope>NUCLEOTIDE SEQUENCE [LARGE SCALE GENOMIC DNA]</scope>
    <source>
        <strain evidence="9 10">DSM 16268</strain>
    </source>
</reference>
<dbReference type="InterPro" id="IPR022764">
    <property type="entry name" value="Peptidase_S54_rhomboid_dom"/>
</dbReference>
<dbReference type="PANTHER" id="PTHR43066">
    <property type="entry name" value="RHOMBOID-RELATED PROTEIN"/>
    <property type="match status" value="1"/>
</dbReference>
<keyword evidence="2" id="KW-1003">Cell membrane</keyword>
<evidence type="ECO:0000256" key="5">
    <source>
        <dbReference type="ARBA" id="ARBA00022989"/>
    </source>
</evidence>
<name>A0A7W9FPI3_9HYPH</name>
<keyword evidence="3" id="KW-0997">Cell inner membrane</keyword>
<dbReference type="AlphaFoldDB" id="A0A7W9FPI3"/>
<keyword evidence="6 7" id="KW-0472">Membrane</keyword>
<keyword evidence="9" id="KW-0378">Hydrolase</keyword>
<dbReference type="GO" id="GO:0016020">
    <property type="term" value="C:membrane"/>
    <property type="evidence" value="ECO:0007669"/>
    <property type="project" value="UniProtKB-SubCell"/>
</dbReference>
<evidence type="ECO:0000256" key="1">
    <source>
        <dbReference type="ARBA" id="ARBA00004141"/>
    </source>
</evidence>
<dbReference type="Proteomes" id="UP000523821">
    <property type="component" value="Unassembled WGS sequence"/>
</dbReference>
<keyword evidence="4 7" id="KW-0812">Transmembrane</keyword>
<keyword evidence="9" id="KW-0645">Protease</keyword>
<dbReference type="SUPFAM" id="SSF144091">
    <property type="entry name" value="Rhomboid-like"/>
    <property type="match status" value="1"/>
</dbReference>
<feature type="domain" description="Peptidase S54 rhomboid" evidence="8">
    <location>
        <begin position="61"/>
        <end position="223"/>
    </location>
</feature>
<keyword evidence="5 7" id="KW-1133">Transmembrane helix</keyword>
<comment type="subcellular location">
    <subcellularLocation>
        <location evidence="1">Membrane</location>
        <topology evidence="1">Multi-pass membrane protein</topology>
    </subcellularLocation>
</comment>
<evidence type="ECO:0000256" key="2">
    <source>
        <dbReference type="ARBA" id="ARBA00022475"/>
    </source>
</evidence>
<feature type="transmembrane region" description="Helical" evidence="7">
    <location>
        <begin position="127"/>
        <end position="147"/>
    </location>
</feature>
<gene>
    <name evidence="9" type="ORF">GGQ63_003499</name>
</gene>
<evidence type="ECO:0000256" key="7">
    <source>
        <dbReference type="SAM" id="Phobius"/>
    </source>
</evidence>
<feature type="transmembrane region" description="Helical" evidence="7">
    <location>
        <begin position="6"/>
        <end position="23"/>
    </location>
</feature>
<dbReference type="Pfam" id="PF01694">
    <property type="entry name" value="Rhomboid"/>
    <property type="match status" value="1"/>
</dbReference>
<evidence type="ECO:0000313" key="10">
    <source>
        <dbReference type="Proteomes" id="UP000523821"/>
    </source>
</evidence>
<evidence type="ECO:0000313" key="9">
    <source>
        <dbReference type="EMBL" id="MBB5754413.1"/>
    </source>
</evidence>
<dbReference type="InterPro" id="IPR035952">
    <property type="entry name" value="Rhomboid-like_sf"/>
</dbReference>
<protein>
    <submittedName>
        <fullName evidence="9">Membrane associated rhomboid family serine protease</fullName>
    </submittedName>
</protein>
<proteinExistence type="predicted"/>
<dbReference type="RefSeq" id="WP_246429847.1">
    <property type="nucleotide sequence ID" value="NZ_JACHOO010000008.1"/>
</dbReference>
<dbReference type="GO" id="GO:0004252">
    <property type="term" value="F:serine-type endopeptidase activity"/>
    <property type="evidence" value="ECO:0007669"/>
    <property type="project" value="InterPro"/>
</dbReference>
<accession>A0A7W9FPI3</accession>
<feature type="transmembrane region" description="Helical" evidence="7">
    <location>
        <begin position="206"/>
        <end position="226"/>
    </location>
</feature>
<evidence type="ECO:0000256" key="4">
    <source>
        <dbReference type="ARBA" id="ARBA00022692"/>
    </source>
</evidence>
<feature type="transmembrane region" description="Helical" evidence="7">
    <location>
        <begin position="67"/>
        <end position="90"/>
    </location>
</feature>
<dbReference type="GO" id="GO:0006508">
    <property type="term" value="P:proteolysis"/>
    <property type="evidence" value="ECO:0007669"/>
    <property type="project" value="UniProtKB-KW"/>
</dbReference>
<keyword evidence="10" id="KW-1185">Reference proteome</keyword>
<evidence type="ECO:0000259" key="8">
    <source>
        <dbReference type="Pfam" id="PF01694"/>
    </source>
</evidence>
<dbReference type="EMBL" id="JACHOO010000008">
    <property type="protein sequence ID" value="MBB5754413.1"/>
    <property type="molecule type" value="Genomic_DNA"/>
</dbReference>
<dbReference type="Gene3D" id="1.20.1540.10">
    <property type="entry name" value="Rhomboid-like"/>
    <property type="match status" value="1"/>
</dbReference>
<evidence type="ECO:0000256" key="3">
    <source>
        <dbReference type="ARBA" id="ARBA00022519"/>
    </source>
</evidence>
<feature type="transmembrane region" description="Helical" evidence="7">
    <location>
        <begin position="179"/>
        <end position="200"/>
    </location>
</feature>
<evidence type="ECO:0000256" key="6">
    <source>
        <dbReference type="ARBA" id="ARBA00023136"/>
    </source>
</evidence>
<sequence length="232" mass="24338">MFNLPSVVVATIGVLGLVHLVRTMALDSDTAVRVLLAFAFVPVRLTAPELLGEPWPGGLAGDVWTFVTYAGLHGSWMHFGINALWLAAFGTPLARRFGTVRFLAFFAIGAAAGAAAHLALYPDGLQPLVGASAAISAQMAASARFAFSPGGALGGRRFGAAPEASAALSLREMITDRRIVVFLGVWFAMNLVFGLFLAPPGMESSAIAWEAHLGGFVAGLLLFPLFDPVGRR</sequence>
<feature type="transmembrane region" description="Helical" evidence="7">
    <location>
        <begin position="102"/>
        <end position="121"/>
    </location>
</feature>
<organism evidence="9 10">
    <name type="scientific">Prosthecomicrobium pneumaticum</name>
    <dbReference type="NCBI Taxonomy" id="81895"/>
    <lineage>
        <taxon>Bacteria</taxon>
        <taxon>Pseudomonadati</taxon>
        <taxon>Pseudomonadota</taxon>
        <taxon>Alphaproteobacteria</taxon>
        <taxon>Hyphomicrobiales</taxon>
        <taxon>Kaistiaceae</taxon>
        <taxon>Prosthecomicrobium</taxon>
    </lineage>
</organism>